<protein>
    <submittedName>
        <fullName evidence="3">Uncharacterized protein</fullName>
    </submittedName>
</protein>
<feature type="region of interest" description="Disordered" evidence="1">
    <location>
        <begin position="180"/>
        <end position="207"/>
    </location>
</feature>
<keyword evidence="2" id="KW-0812">Transmembrane</keyword>
<comment type="caution">
    <text evidence="3">The sequence shown here is derived from an EMBL/GenBank/DDBJ whole genome shotgun (WGS) entry which is preliminary data.</text>
</comment>
<feature type="transmembrane region" description="Helical" evidence="2">
    <location>
        <begin position="20"/>
        <end position="39"/>
    </location>
</feature>
<name>A0A4R2RZQ5_9FIRM</name>
<dbReference type="RefSeq" id="WP_131917800.1">
    <property type="nucleotide sequence ID" value="NZ_JAOQNU010000001.1"/>
</dbReference>
<dbReference type="Proteomes" id="UP000294813">
    <property type="component" value="Unassembled WGS sequence"/>
</dbReference>
<reference evidence="3 4" key="1">
    <citation type="submission" date="2019-03" db="EMBL/GenBank/DDBJ databases">
        <title>Genomic Encyclopedia of Type Strains, Phase IV (KMG-IV): sequencing the most valuable type-strain genomes for metagenomic binning, comparative biology and taxonomic classification.</title>
        <authorList>
            <person name="Goeker M."/>
        </authorList>
    </citation>
    <scope>NUCLEOTIDE SEQUENCE [LARGE SCALE GENOMIC DNA]</scope>
    <source>
        <strain evidence="3 4">DSM 11170</strain>
    </source>
</reference>
<keyword evidence="4" id="KW-1185">Reference proteome</keyword>
<dbReference type="EMBL" id="SLXT01000001">
    <property type="protein sequence ID" value="TCP69014.1"/>
    <property type="molecule type" value="Genomic_DNA"/>
</dbReference>
<feature type="compositionally biased region" description="Basic and acidic residues" evidence="1">
    <location>
        <begin position="198"/>
        <end position="207"/>
    </location>
</feature>
<evidence type="ECO:0000256" key="1">
    <source>
        <dbReference type="SAM" id="MobiDB-lite"/>
    </source>
</evidence>
<evidence type="ECO:0000313" key="3">
    <source>
        <dbReference type="EMBL" id="TCP69014.1"/>
    </source>
</evidence>
<proteinExistence type="predicted"/>
<keyword evidence="2" id="KW-0472">Membrane</keyword>
<gene>
    <name evidence="3" type="ORF">EDD73_101182</name>
</gene>
<accession>A0A4R2RZQ5</accession>
<dbReference type="AlphaFoldDB" id="A0A4R2RZQ5"/>
<keyword evidence="2" id="KW-1133">Transmembrane helix</keyword>
<evidence type="ECO:0000313" key="4">
    <source>
        <dbReference type="Proteomes" id="UP000294813"/>
    </source>
</evidence>
<sequence length="207" mass="22200">MTETRSKSPAIGKLFGSTKITWILLFIAMVSLTLSVGYYKKSLNAEGATVELEWPKSTAKAVVLDLADQGVAKQLVQPDKVRAKISYSNKGDNPIADLQVQTGELSTISQITANSSAFDKQTGTLNQLLNPGNKLSLTLSIDLPPGASDAHEVYAGELRFVGTEKSTSYGTVSIRIINSRLPATDPGKENRSNQSDTGSEHRGGHNH</sequence>
<evidence type="ECO:0000256" key="2">
    <source>
        <dbReference type="SAM" id="Phobius"/>
    </source>
</evidence>
<organism evidence="3 4">
    <name type="scientific">Heliophilum fasciatum</name>
    <dbReference type="NCBI Taxonomy" id="35700"/>
    <lineage>
        <taxon>Bacteria</taxon>
        <taxon>Bacillati</taxon>
        <taxon>Bacillota</taxon>
        <taxon>Clostridia</taxon>
        <taxon>Eubacteriales</taxon>
        <taxon>Heliobacteriaceae</taxon>
        <taxon>Heliophilum</taxon>
    </lineage>
</organism>